<dbReference type="STRING" id="861298.SAMN04488136_1745"/>
<keyword evidence="2" id="KW-1185">Reference proteome</keyword>
<dbReference type="AlphaFoldDB" id="A0A1G8I0P0"/>
<evidence type="ECO:0000313" key="1">
    <source>
        <dbReference type="EMBL" id="SDI12516.1"/>
    </source>
</evidence>
<protein>
    <submittedName>
        <fullName evidence="1">Uncharacterized protein</fullName>
    </submittedName>
</protein>
<gene>
    <name evidence="1" type="ORF">SAMN04488136_1745</name>
</gene>
<dbReference type="EMBL" id="FNDD01000074">
    <property type="protein sequence ID" value="SDI12516.1"/>
    <property type="molecule type" value="Genomic_DNA"/>
</dbReference>
<dbReference type="Proteomes" id="UP000198854">
    <property type="component" value="Unassembled WGS sequence"/>
</dbReference>
<sequence length="65" mass="6971">MALDKDELAEKIDELMTANGFKPSAEKTRGSELWACLAEALVIHIQEKAEVSVTSGSSAGTYKVT</sequence>
<dbReference type="OrthoDB" id="15524at2"/>
<evidence type="ECO:0000313" key="2">
    <source>
        <dbReference type="Proteomes" id="UP000198854"/>
    </source>
</evidence>
<proteinExistence type="predicted"/>
<reference evidence="1 2" key="1">
    <citation type="submission" date="2016-10" db="EMBL/GenBank/DDBJ databases">
        <authorList>
            <person name="de Groot N.N."/>
        </authorList>
    </citation>
    <scope>NUCLEOTIDE SEQUENCE [LARGE SCALE GENOMIC DNA]</scope>
    <source>
        <strain evidence="1 2">CGMCC 1.10228</strain>
    </source>
</reference>
<name>A0A1G8I0P0_9VIBR</name>
<accession>A0A1G8I0P0</accession>
<dbReference type="RefSeq" id="WP_093279595.1">
    <property type="nucleotide sequence ID" value="NZ_FNDD01000074.1"/>
</dbReference>
<organism evidence="1 2">
    <name type="scientific">Vibrio xiamenensis</name>
    <dbReference type="NCBI Taxonomy" id="861298"/>
    <lineage>
        <taxon>Bacteria</taxon>
        <taxon>Pseudomonadati</taxon>
        <taxon>Pseudomonadota</taxon>
        <taxon>Gammaproteobacteria</taxon>
        <taxon>Vibrionales</taxon>
        <taxon>Vibrionaceae</taxon>
        <taxon>Vibrio</taxon>
    </lineage>
</organism>